<feature type="coiled-coil region" evidence="1">
    <location>
        <begin position="82"/>
        <end position="109"/>
    </location>
</feature>
<dbReference type="OrthoDB" id="8056520at2759"/>
<keyword evidence="1" id="KW-0175">Coiled coil</keyword>
<dbReference type="Proteomes" id="UP000504634">
    <property type="component" value="Unplaced"/>
</dbReference>
<evidence type="ECO:0000313" key="2">
    <source>
        <dbReference type="Proteomes" id="UP000504634"/>
    </source>
</evidence>
<name>A0A6J2T3N2_DROLE</name>
<dbReference type="GeneID" id="115621175"/>
<gene>
    <name evidence="3" type="primary">LOC115621175</name>
</gene>
<accession>A0A6J2T3N2</accession>
<dbReference type="RefSeq" id="XP_030370599.1">
    <property type="nucleotide sequence ID" value="XM_030514739.1"/>
</dbReference>
<protein>
    <submittedName>
        <fullName evidence="3">Uncharacterized protein LOC115621175</fullName>
    </submittedName>
</protein>
<proteinExistence type="predicted"/>
<evidence type="ECO:0000256" key="1">
    <source>
        <dbReference type="SAM" id="Coils"/>
    </source>
</evidence>
<keyword evidence="2" id="KW-1185">Reference proteome</keyword>
<evidence type="ECO:0000313" key="3">
    <source>
        <dbReference type="RefSeq" id="XP_030370599.1"/>
    </source>
</evidence>
<dbReference type="AlphaFoldDB" id="A0A6J2T3N2"/>
<sequence length="235" mass="28175">MSNANDDEPHLTPQIQEHYENEVEVLRLLVDLELRYRDYYKLYLCEIETQKILIERVWVLTQRYLLVISSGTGCRFPEVYTLSAEEVIINEYEEKLQVLRASNNCLKHSILELSTHCKEFYAAYKKLDKKMETPFILGDKHHRSIQHHKIMVVDIFNYFYASILKMKAFMHQLDPISLESIEDYRTLLKPCEEFEEYLMKRFQYCKCLHPRPTCPIEKLKCLHQRITNLTFVSRV</sequence>
<reference evidence="3" key="1">
    <citation type="submission" date="2025-08" db="UniProtKB">
        <authorList>
            <consortium name="RefSeq"/>
        </authorList>
    </citation>
    <scope>IDENTIFICATION</scope>
    <source>
        <strain evidence="3">11010-0011.00</strain>
        <tissue evidence="3">Whole body</tissue>
    </source>
</reference>
<organism evidence="2 3">
    <name type="scientific">Drosophila lebanonensis</name>
    <name type="common">Fruit fly</name>
    <name type="synonym">Scaptodrosophila lebanonensis</name>
    <dbReference type="NCBI Taxonomy" id="7225"/>
    <lineage>
        <taxon>Eukaryota</taxon>
        <taxon>Metazoa</taxon>
        <taxon>Ecdysozoa</taxon>
        <taxon>Arthropoda</taxon>
        <taxon>Hexapoda</taxon>
        <taxon>Insecta</taxon>
        <taxon>Pterygota</taxon>
        <taxon>Neoptera</taxon>
        <taxon>Endopterygota</taxon>
        <taxon>Diptera</taxon>
        <taxon>Brachycera</taxon>
        <taxon>Muscomorpha</taxon>
        <taxon>Ephydroidea</taxon>
        <taxon>Drosophilidae</taxon>
        <taxon>Scaptodrosophila</taxon>
    </lineage>
</organism>